<keyword evidence="3" id="KW-1185">Reference proteome</keyword>
<evidence type="ECO:0000313" key="3">
    <source>
        <dbReference type="Proteomes" id="UP000003160"/>
    </source>
</evidence>
<evidence type="ECO:0000313" key="2">
    <source>
        <dbReference type="EMBL" id="EFA43566.1"/>
    </source>
</evidence>
<dbReference type="Proteomes" id="UP000003160">
    <property type="component" value="Unassembled WGS sequence"/>
</dbReference>
<reference evidence="2 3" key="1">
    <citation type="submission" date="2009-10" db="EMBL/GenBank/DDBJ databases">
        <authorList>
            <person name="Qin X."/>
            <person name="Bachman B."/>
            <person name="Battles P."/>
            <person name="Bell A."/>
            <person name="Bess C."/>
            <person name="Bickham C."/>
            <person name="Chaboub L."/>
            <person name="Chen D."/>
            <person name="Coyle M."/>
            <person name="Deiros D.R."/>
            <person name="Dinh H."/>
            <person name="Forbes L."/>
            <person name="Fowler G."/>
            <person name="Francisco L."/>
            <person name="Fu Q."/>
            <person name="Gubbala S."/>
            <person name="Hale W."/>
            <person name="Han Y."/>
            <person name="Hemphill L."/>
            <person name="Highlander S.K."/>
            <person name="Hirani K."/>
            <person name="Hogues M."/>
            <person name="Jackson L."/>
            <person name="Jakkamsetti A."/>
            <person name="Javaid M."/>
            <person name="Jiang H."/>
            <person name="Korchina V."/>
            <person name="Kovar C."/>
            <person name="Lara F."/>
            <person name="Lee S."/>
            <person name="Mata R."/>
            <person name="Mathew T."/>
            <person name="Moen C."/>
            <person name="Morales K."/>
            <person name="Munidasa M."/>
            <person name="Nazareth L."/>
            <person name="Ngo R."/>
            <person name="Nguyen L."/>
            <person name="Okwuonu G."/>
            <person name="Ongeri F."/>
            <person name="Patil S."/>
            <person name="Petrosino J."/>
            <person name="Pham C."/>
            <person name="Pham P."/>
            <person name="Pu L.-L."/>
            <person name="Puazo M."/>
            <person name="Raj R."/>
            <person name="Reid J."/>
            <person name="Rouhana J."/>
            <person name="Saada N."/>
            <person name="Shang Y."/>
            <person name="Simmons D."/>
            <person name="Thornton R."/>
            <person name="Warren J."/>
            <person name="Weissenberger G."/>
            <person name="Zhang J."/>
            <person name="Zhang L."/>
            <person name="Zhou C."/>
            <person name="Zhu D."/>
            <person name="Muzny D."/>
            <person name="Worley K."/>
            <person name="Gibbs R."/>
        </authorList>
    </citation>
    <scope>NUCLEOTIDE SEQUENCE [LARGE SCALE GENOMIC DNA]</scope>
    <source>
        <strain evidence="2 3">DSM 17361</strain>
    </source>
</reference>
<dbReference type="SUPFAM" id="SSF103515">
    <property type="entry name" value="Autotransporter"/>
    <property type="match status" value="1"/>
</dbReference>
<feature type="signal peptide" evidence="1">
    <location>
        <begin position="1"/>
        <end position="19"/>
    </location>
</feature>
<protein>
    <recommendedName>
        <fullName evidence="4">Outer membrane protein beta-barrel domain-containing protein</fullName>
    </recommendedName>
</protein>
<proteinExistence type="predicted"/>
<evidence type="ECO:0008006" key="4">
    <source>
        <dbReference type="Google" id="ProtNLM"/>
    </source>
</evidence>
<dbReference type="AlphaFoldDB" id="D1PYM1"/>
<dbReference type="InterPro" id="IPR036709">
    <property type="entry name" value="Autotransporte_beta_dom_sf"/>
</dbReference>
<dbReference type="HOGENOM" id="CLU_1617504_0_0_10"/>
<evidence type="ECO:0000256" key="1">
    <source>
        <dbReference type="SAM" id="SignalP"/>
    </source>
</evidence>
<sequence length="160" mass="17795">MKKFFMLLTVLMLTVTASAQFEVDKKYVGASLTGFDLSYNGLQEFRLGVSAHAGYFVDDNLMLLGELAYDNPGKGIPDVVSVGVGGRYYIEQNGIFLGANCKYEHAKNYNDFMPGVEVGYAFFLSRTVTVEPSLYYQQSFKQHSDYSTIGLKIGVGIYLE</sequence>
<feature type="chain" id="PRO_5003026067" description="Outer membrane protein beta-barrel domain-containing protein" evidence="1">
    <location>
        <begin position="20"/>
        <end position="160"/>
    </location>
</feature>
<comment type="caution">
    <text evidence="2">The sequence shown here is derived from an EMBL/GenBank/DDBJ whole genome shotgun (WGS) entry which is preliminary data.</text>
</comment>
<dbReference type="OrthoDB" id="945117at2"/>
<dbReference type="eggNOG" id="COG4771">
    <property type="taxonomic scope" value="Bacteria"/>
</dbReference>
<keyword evidence="1" id="KW-0732">Signal</keyword>
<dbReference type="RefSeq" id="WP_007174159.1">
    <property type="nucleotide sequence ID" value="NZ_GG704781.1"/>
</dbReference>
<organism evidence="2 3">
    <name type="scientific">Hallella bergensis DSM 17361</name>
    <dbReference type="NCBI Taxonomy" id="585502"/>
    <lineage>
        <taxon>Bacteria</taxon>
        <taxon>Pseudomonadati</taxon>
        <taxon>Bacteroidota</taxon>
        <taxon>Bacteroidia</taxon>
        <taxon>Bacteroidales</taxon>
        <taxon>Prevotellaceae</taxon>
        <taxon>Hallella</taxon>
    </lineage>
</organism>
<name>D1PYM1_9BACT</name>
<gene>
    <name evidence="2" type="ORF">HMPREF0645_2056</name>
</gene>
<accession>D1PYM1</accession>
<dbReference type="EMBL" id="ACKS01000078">
    <property type="protein sequence ID" value="EFA43566.1"/>
    <property type="molecule type" value="Genomic_DNA"/>
</dbReference>